<dbReference type="SUPFAM" id="SSF51905">
    <property type="entry name" value="FAD/NAD(P)-binding domain"/>
    <property type="match status" value="1"/>
</dbReference>
<feature type="domain" description="FAD dependent oxidoreductase" evidence="1">
    <location>
        <begin position="100"/>
        <end position="140"/>
    </location>
</feature>
<keyword evidence="3" id="KW-1185">Reference proteome</keyword>
<sequence>MAKCLKSEACDSPNGHVLQITNTAATTLTATSVLRSTSYLVSPTSNLITSTSIPALSTVLKSFHSESDPTIITMANPLSGTGSLMHFKPVESYPKTGINVLVVGQGLAGLAAALECVRKGHDVTLLERSSTYNTAGMFSPTRRV</sequence>
<dbReference type="GeneID" id="54461702"/>
<reference evidence="4" key="3">
    <citation type="submission" date="2025-04" db="UniProtKB">
        <authorList>
            <consortium name="RefSeq"/>
        </authorList>
    </citation>
    <scope>IDENTIFICATION</scope>
    <source>
        <strain evidence="4">CBS 304.34</strain>
    </source>
</reference>
<dbReference type="EMBL" id="MU003709">
    <property type="protein sequence ID" value="KAF2805624.1"/>
    <property type="molecule type" value="Genomic_DNA"/>
</dbReference>
<dbReference type="RefSeq" id="XP_033572588.1">
    <property type="nucleotide sequence ID" value="XM_033720809.1"/>
</dbReference>
<reference evidence="4" key="2">
    <citation type="submission" date="2020-04" db="EMBL/GenBank/DDBJ databases">
        <authorList>
            <consortium name="NCBI Genome Project"/>
        </authorList>
    </citation>
    <scope>NUCLEOTIDE SEQUENCE</scope>
    <source>
        <strain evidence="4">CBS 304.34</strain>
    </source>
</reference>
<reference evidence="2 4" key="1">
    <citation type="journal article" date="2020" name="Stud. Mycol.">
        <title>101 Dothideomycetes genomes: a test case for predicting lifestyles and emergence of pathogens.</title>
        <authorList>
            <person name="Haridas S."/>
            <person name="Albert R."/>
            <person name="Binder M."/>
            <person name="Bloem J."/>
            <person name="Labutti K."/>
            <person name="Salamov A."/>
            <person name="Andreopoulos B."/>
            <person name="Baker S."/>
            <person name="Barry K."/>
            <person name="Bills G."/>
            <person name="Bluhm B."/>
            <person name="Cannon C."/>
            <person name="Castanera R."/>
            <person name="Culley D."/>
            <person name="Daum C."/>
            <person name="Ezra D."/>
            <person name="Gonzalez J."/>
            <person name="Henrissat B."/>
            <person name="Kuo A."/>
            <person name="Liang C."/>
            <person name="Lipzen A."/>
            <person name="Lutzoni F."/>
            <person name="Magnuson J."/>
            <person name="Mondo S."/>
            <person name="Nolan M."/>
            <person name="Ohm R."/>
            <person name="Pangilinan J."/>
            <person name="Park H.-J."/>
            <person name="Ramirez L."/>
            <person name="Alfaro M."/>
            <person name="Sun H."/>
            <person name="Tritt A."/>
            <person name="Yoshinaga Y."/>
            <person name="Zwiers L.-H."/>
            <person name="Turgeon B."/>
            <person name="Goodwin S."/>
            <person name="Spatafora J."/>
            <person name="Crous P."/>
            <person name="Grigoriev I."/>
        </authorList>
    </citation>
    <scope>NUCLEOTIDE SEQUENCE</scope>
    <source>
        <strain evidence="2 4">CBS 304.34</strain>
    </source>
</reference>
<name>A0A6A6YC76_9PEZI</name>
<dbReference type="Proteomes" id="UP000504636">
    <property type="component" value="Unplaced"/>
</dbReference>
<dbReference type="InterPro" id="IPR006076">
    <property type="entry name" value="FAD-dep_OxRdtase"/>
</dbReference>
<evidence type="ECO:0000313" key="2">
    <source>
        <dbReference type="EMBL" id="KAF2805624.1"/>
    </source>
</evidence>
<accession>A0A6A6YC76</accession>
<evidence type="ECO:0000313" key="4">
    <source>
        <dbReference type="RefSeq" id="XP_033572588.1"/>
    </source>
</evidence>
<dbReference type="OrthoDB" id="16820at2759"/>
<dbReference type="AlphaFoldDB" id="A0A6A6YC76"/>
<dbReference type="Pfam" id="PF01266">
    <property type="entry name" value="DAO"/>
    <property type="match status" value="1"/>
</dbReference>
<proteinExistence type="predicted"/>
<dbReference type="InterPro" id="IPR036188">
    <property type="entry name" value="FAD/NAD-bd_sf"/>
</dbReference>
<protein>
    <recommendedName>
        <fullName evidence="1">FAD dependent oxidoreductase domain-containing protein</fullName>
    </recommendedName>
</protein>
<organism evidence="2">
    <name type="scientific">Mytilinidion resinicola</name>
    <dbReference type="NCBI Taxonomy" id="574789"/>
    <lineage>
        <taxon>Eukaryota</taxon>
        <taxon>Fungi</taxon>
        <taxon>Dikarya</taxon>
        <taxon>Ascomycota</taxon>
        <taxon>Pezizomycotina</taxon>
        <taxon>Dothideomycetes</taxon>
        <taxon>Pleosporomycetidae</taxon>
        <taxon>Mytilinidiales</taxon>
        <taxon>Mytilinidiaceae</taxon>
        <taxon>Mytilinidion</taxon>
    </lineage>
</organism>
<gene>
    <name evidence="2 4" type="ORF">BDZ99DRAFT_466579</name>
</gene>
<evidence type="ECO:0000259" key="1">
    <source>
        <dbReference type="Pfam" id="PF01266"/>
    </source>
</evidence>
<evidence type="ECO:0000313" key="3">
    <source>
        <dbReference type="Proteomes" id="UP000504636"/>
    </source>
</evidence>
<dbReference type="Gene3D" id="3.50.50.60">
    <property type="entry name" value="FAD/NAD(P)-binding domain"/>
    <property type="match status" value="1"/>
</dbReference>